<sequence>MALTACALPVGGNMNVQIAAPTLPTDYPTELPTNYPTELPTELSTSIAATPTTTSAEPKPVEIPLTNIIFDDPETQDHIEVLSIIRHFPSEAHGTGRETVLLQVKVIPGEVYTNIISRGDFRLSSKEDKRGSSPTSYPEEAMQKAGHTPIGNVKSGDGERVGWYGVIAGKNVDSYTLTYTRQAAEILMPSASDKKEIPKFEKSFELPAAPSSK</sequence>
<dbReference type="AlphaFoldDB" id="C0E1T3"/>
<gene>
    <name evidence="2" type="ORF">CORMATOL_00937</name>
</gene>
<reference evidence="2 3" key="1">
    <citation type="submission" date="2009-01" db="EMBL/GenBank/DDBJ databases">
        <authorList>
            <person name="Fulton L."/>
            <person name="Clifton S."/>
            <person name="Chinwalla A.T."/>
            <person name="Mitreva M."/>
            <person name="Sodergren E."/>
            <person name="Weinstock G."/>
            <person name="Clifton S."/>
            <person name="Dooling D.J."/>
            <person name="Fulton B."/>
            <person name="Minx P."/>
            <person name="Pepin K.H."/>
            <person name="Johnson M."/>
            <person name="Bhonagiri V."/>
            <person name="Nash W.E."/>
            <person name="Mardis E.R."/>
            <person name="Wilson R.K."/>
        </authorList>
    </citation>
    <scope>NUCLEOTIDE SEQUENCE [LARGE SCALE GENOMIC DNA]</scope>
    <source>
        <strain evidence="2 3">ATCC 33806</strain>
    </source>
</reference>
<accession>C0E1T3</accession>
<protein>
    <submittedName>
        <fullName evidence="2">Uncharacterized protein</fullName>
    </submittedName>
</protein>
<evidence type="ECO:0000313" key="3">
    <source>
        <dbReference type="Proteomes" id="UP000006247"/>
    </source>
</evidence>
<evidence type="ECO:0000313" key="2">
    <source>
        <dbReference type="EMBL" id="EEG27507.1"/>
    </source>
</evidence>
<dbReference type="HOGENOM" id="CLU_1292607_0_0_11"/>
<name>C0E1T3_9CORY</name>
<comment type="caution">
    <text evidence="2">The sequence shown here is derived from an EMBL/GenBank/DDBJ whole genome shotgun (WGS) entry which is preliminary data.</text>
</comment>
<organism evidence="2 3">
    <name type="scientific">Corynebacterium matruchotii ATCC 33806</name>
    <dbReference type="NCBI Taxonomy" id="566549"/>
    <lineage>
        <taxon>Bacteria</taxon>
        <taxon>Bacillati</taxon>
        <taxon>Actinomycetota</taxon>
        <taxon>Actinomycetes</taxon>
        <taxon>Mycobacteriales</taxon>
        <taxon>Corynebacteriaceae</taxon>
        <taxon>Corynebacterium</taxon>
    </lineage>
</organism>
<feature type="region of interest" description="Disordered" evidence="1">
    <location>
        <begin position="124"/>
        <end position="154"/>
    </location>
</feature>
<dbReference type="EMBL" id="ACEB01000014">
    <property type="protein sequence ID" value="EEG27507.1"/>
    <property type="molecule type" value="Genomic_DNA"/>
</dbReference>
<proteinExistence type="predicted"/>
<evidence type="ECO:0000256" key="1">
    <source>
        <dbReference type="SAM" id="MobiDB-lite"/>
    </source>
</evidence>
<dbReference type="Proteomes" id="UP000006247">
    <property type="component" value="Unassembled WGS sequence"/>
</dbReference>